<dbReference type="AlphaFoldDB" id="A0A6A6V5T4"/>
<proteinExistence type="predicted"/>
<keyword evidence="3" id="KW-1185">Reference proteome</keyword>
<organism evidence="2 3">
    <name type="scientific">Sporormia fimetaria CBS 119925</name>
    <dbReference type="NCBI Taxonomy" id="1340428"/>
    <lineage>
        <taxon>Eukaryota</taxon>
        <taxon>Fungi</taxon>
        <taxon>Dikarya</taxon>
        <taxon>Ascomycota</taxon>
        <taxon>Pezizomycotina</taxon>
        <taxon>Dothideomycetes</taxon>
        <taxon>Pleosporomycetidae</taxon>
        <taxon>Pleosporales</taxon>
        <taxon>Sporormiaceae</taxon>
        <taxon>Sporormia</taxon>
    </lineage>
</organism>
<evidence type="ECO:0000313" key="3">
    <source>
        <dbReference type="Proteomes" id="UP000799440"/>
    </source>
</evidence>
<evidence type="ECO:0000256" key="1">
    <source>
        <dbReference type="SAM" id="Phobius"/>
    </source>
</evidence>
<keyword evidence="1" id="KW-0472">Membrane</keyword>
<dbReference type="EMBL" id="MU006582">
    <property type="protein sequence ID" value="KAF2745433.1"/>
    <property type="molecule type" value="Genomic_DNA"/>
</dbReference>
<evidence type="ECO:0000313" key="2">
    <source>
        <dbReference type="EMBL" id="KAF2745433.1"/>
    </source>
</evidence>
<keyword evidence="1" id="KW-1133">Transmembrane helix</keyword>
<name>A0A6A6V5T4_9PLEO</name>
<sequence>MIDPSTVVIPLLNFETIQDKHFVHYVPARTRNSAEAGVPQSPYCQSNGTACPNRLRMSVISPYPHESLISSSTLLRCPIHIFPASPNTAQTLGFCHHRLLSPLKLDLRHQAFNARFAPDSESYQLSEHLRPQSSRTRRWLLFAESSLILLFLCSALFILLRHFMRVRSTLFNPGLMYILPNMRLGAAYTRRHQVGGPTA</sequence>
<gene>
    <name evidence="2" type="ORF">M011DRAFT_136085</name>
</gene>
<keyword evidence="1" id="KW-0812">Transmembrane</keyword>
<reference evidence="2" key="1">
    <citation type="journal article" date="2020" name="Stud. Mycol.">
        <title>101 Dothideomycetes genomes: a test case for predicting lifestyles and emergence of pathogens.</title>
        <authorList>
            <person name="Haridas S."/>
            <person name="Albert R."/>
            <person name="Binder M."/>
            <person name="Bloem J."/>
            <person name="Labutti K."/>
            <person name="Salamov A."/>
            <person name="Andreopoulos B."/>
            <person name="Baker S."/>
            <person name="Barry K."/>
            <person name="Bills G."/>
            <person name="Bluhm B."/>
            <person name="Cannon C."/>
            <person name="Castanera R."/>
            <person name="Culley D."/>
            <person name="Daum C."/>
            <person name="Ezra D."/>
            <person name="Gonzalez J."/>
            <person name="Henrissat B."/>
            <person name="Kuo A."/>
            <person name="Liang C."/>
            <person name="Lipzen A."/>
            <person name="Lutzoni F."/>
            <person name="Magnuson J."/>
            <person name="Mondo S."/>
            <person name="Nolan M."/>
            <person name="Ohm R."/>
            <person name="Pangilinan J."/>
            <person name="Park H.-J."/>
            <person name="Ramirez L."/>
            <person name="Alfaro M."/>
            <person name="Sun H."/>
            <person name="Tritt A."/>
            <person name="Yoshinaga Y."/>
            <person name="Zwiers L.-H."/>
            <person name="Turgeon B."/>
            <person name="Goodwin S."/>
            <person name="Spatafora J."/>
            <person name="Crous P."/>
            <person name="Grigoriev I."/>
        </authorList>
    </citation>
    <scope>NUCLEOTIDE SEQUENCE</scope>
    <source>
        <strain evidence="2">CBS 119925</strain>
    </source>
</reference>
<protein>
    <submittedName>
        <fullName evidence="2">Uncharacterized protein</fullName>
    </submittedName>
</protein>
<dbReference type="Proteomes" id="UP000799440">
    <property type="component" value="Unassembled WGS sequence"/>
</dbReference>
<accession>A0A6A6V5T4</accession>
<feature type="transmembrane region" description="Helical" evidence="1">
    <location>
        <begin position="139"/>
        <end position="160"/>
    </location>
</feature>